<protein>
    <submittedName>
        <fullName evidence="1">Uncharacterized protein</fullName>
    </submittedName>
</protein>
<sequence length="90" mass="10357">MSRIVSHTYWQAPDQNRRVATTCWRGRDEFNKADASAGANNPPSRFRLAWSSMTATCQGIKCRRRTESFEDQSVANDSRDGQAWKGWIQF</sequence>
<reference evidence="1 2" key="1">
    <citation type="submission" date="2023-10" db="EMBL/GenBank/DDBJ databases">
        <title>Draft genome sequence of Xylaria bambusicola isolate GMP-LS, the root and basal stem rot pathogen of sugarcane in Indonesia.</title>
        <authorList>
            <person name="Selvaraj P."/>
            <person name="Muralishankar V."/>
            <person name="Muruganantham S."/>
            <person name="Sp S."/>
            <person name="Haryani S."/>
            <person name="Lau K.J.X."/>
            <person name="Naqvi N.I."/>
        </authorList>
    </citation>
    <scope>NUCLEOTIDE SEQUENCE [LARGE SCALE GENOMIC DNA]</scope>
    <source>
        <strain evidence="1">GMP-LS</strain>
    </source>
</reference>
<evidence type="ECO:0000313" key="2">
    <source>
        <dbReference type="Proteomes" id="UP001305414"/>
    </source>
</evidence>
<keyword evidence="2" id="KW-1185">Reference proteome</keyword>
<comment type="caution">
    <text evidence="1">The sequence shown here is derived from an EMBL/GenBank/DDBJ whole genome shotgun (WGS) entry which is preliminary data.</text>
</comment>
<gene>
    <name evidence="1" type="ORF">RRF57_005319</name>
</gene>
<proteinExistence type="predicted"/>
<dbReference type="EMBL" id="JAWHQM010000012">
    <property type="protein sequence ID" value="KAK5629604.1"/>
    <property type="molecule type" value="Genomic_DNA"/>
</dbReference>
<organism evidence="1 2">
    <name type="scientific">Xylaria bambusicola</name>
    <dbReference type="NCBI Taxonomy" id="326684"/>
    <lineage>
        <taxon>Eukaryota</taxon>
        <taxon>Fungi</taxon>
        <taxon>Dikarya</taxon>
        <taxon>Ascomycota</taxon>
        <taxon>Pezizomycotina</taxon>
        <taxon>Sordariomycetes</taxon>
        <taxon>Xylariomycetidae</taxon>
        <taxon>Xylariales</taxon>
        <taxon>Xylariaceae</taxon>
        <taxon>Xylaria</taxon>
    </lineage>
</organism>
<evidence type="ECO:0000313" key="1">
    <source>
        <dbReference type="EMBL" id="KAK5629604.1"/>
    </source>
</evidence>
<dbReference type="Proteomes" id="UP001305414">
    <property type="component" value="Unassembled WGS sequence"/>
</dbReference>
<accession>A0AAN7UM20</accession>
<dbReference type="AlphaFoldDB" id="A0AAN7UM20"/>
<name>A0AAN7UM20_9PEZI</name>